<keyword evidence="1" id="KW-0489">Methyltransferase</keyword>
<sequence length="188" mass="21063">RHQLGEQGELSVTLVVRRSRVWKRMALGGTLGAAEAYMDGDWDVDDLVGLVRLFARNIDRVNDDVEGGLAGLGRALLSTLLRLQRNTRKGSRRHIAAHYDIGNDLFATFLDREHWMYSSAIFPSPEATLEQASTHKLDVMLDKLDVRPHHHLLEIGTGWGGLAIHAARTRGCRVTTTTISREQYEHTA</sequence>
<dbReference type="GO" id="GO:0032259">
    <property type="term" value="P:methylation"/>
    <property type="evidence" value="ECO:0007669"/>
    <property type="project" value="UniProtKB-KW"/>
</dbReference>
<feature type="non-terminal residue" evidence="1">
    <location>
        <position position="188"/>
    </location>
</feature>
<dbReference type="AlphaFoldDB" id="A0A6A4R6D9"/>
<dbReference type="SUPFAM" id="SSF53335">
    <property type="entry name" value="S-adenosyl-L-methionine-dependent methyltransferases"/>
    <property type="match status" value="1"/>
</dbReference>
<reference evidence="1 2" key="1">
    <citation type="submission" date="2019-12" db="EMBL/GenBank/DDBJ databases">
        <authorList>
            <person name="Zhang Y.-J."/>
        </authorList>
    </citation>
    <scope>NUCLEOTIDE SEQUENCE [LARGE SCALE GENOMIC DNA]</scope>
    <source>
        <strain evidence="1 2">H18S-6</strain>
    </source>
</reference>
<dbReference type="Proteomes" id="UP000441586">
    <property type="component" value="Unassembled WGS sequence"/>
</dbReference>
<organism evidence="1 2">
    <name type="scientific">Parasedimentitalea maritima</name>
    <dbReference type="NCBI Taxonomy" id="2578117"/>
    <lineage>
        <taxon>Bacteria</taxon>
        <taxon>Pseudomonadati</taxon>
        <taxon>Pseudomonadota</taxon>
        <taxon>Alphaproteobacteria</taxon>
        <taxon>Rhodobacterales</taxon>
        <taxon>Paracoccaceae</taxon>
        <taxon>Parasedimentitalea</taxon>
    </lineage>
</organism>
<keyword evidence="1" id="KW-0808">Transferase</keyword>
<dbReference type="EMBL" id="WSFO01000184">
    <property type="protein sequence ID" value="KAE9622425.1"/>
    <property type="molecule type" value="Genomic_DNA"/>
</dbReference>
<dbReference type="Pfam" id="PF02353">
    <property type="entry name" value="CMAS"/>
    <property type="match status" value="1"/>
</dbReference>
<accession>A0A6A4R6D9</accession>
<dbReference type="InterPro" id="IPR029063">
    <property type="entry name" value="SAM-dependent_MTases_sf"/>
</dbReference>
<dbReference type="InterPro" id="IPR050723">
    <property type="entry name" value="CFA/CMAS"/>
</dbReference>
<comment type="caution">
    <text evidence="1">The sequence shown here is derived from an EMBL/GenBank/DDBJ whole genome shotgun (WGS) entry which is preliminary data.</text>
</comment>
<proteinExistence type="predicted"/>
<feature type="non-terminal residue" evidence="1">
    <location>
        <position position="1"/>
    </location>
</feature>
<evidence type="ECO:0000313" key="1">
    <source>
        <dbReference type="EMBL" id="KAE9622425.1"/>
    </source>
</evidence>
<dbReference type="PANTHER" id="PTHR43667:SF2">
    <property type="entry name" value="FATTY ACID C-METHYL TRANSFERASE"/>
    <property type="match status" value="1"/>
</dbReference>
<protein>
    <submittedName>
        <fullName evidence="1">SAM-dependent methyltransferase</fullName>
    </submittedName>
</protein>
<dbReference type="GO" id="GO:0008168">
    <property type="term" value="F:methyltransferase activity"/>
    <property type="evidence" value="ECO:0007669"/>
    <property type="project" value="UniProtKB-KW"/>
</dbReference>
<dbReference type="PANTHER" id="PTHR43667">
    <property type="entry name" value="CYCLOPROPANE-FATTY-ACYL-PHOSPHOLIPID SYNTHASE"/>
    <property type="match status" value="1"/>
</dbReference>
<dbReference type="CDD" id="cd02440">
    <property type="entry name" value="AdoMet_MTases"/>
    <property type="match status" value="1"/>
</dbReference>
<gene>
    <name evidence="1" type="ORF">GP644_24165</name>
</gene>
<evidence type="ECO:0000313" key="2">
    <source>
        <dbReference type="Proteomes" id="UP000441586"/>
    </source>
</evidence>
<name>A0A6A4R6D9_9RHOB</name>
<dbReference type="Gene3D" id="3.40.50.150">
    <property type="entry name" value="Vaccinia Virus protein VP39"/>
    <property type="match status" value="1"/>
</dbReference>